<accession>A0A517PYQ7</accession>
<evidence type="ECO:0000313" key="2">
    <source>
        <dbReference type="Proteomes" id="UP000320421"/>
    </source>
</evidence>
<organism evidence="1 2">
    <name type="scientific">Gimesia chilikensis</name>
    <dbReference type="NCBI Taxonomy" id="2605989"/>
    <lineage>
        <taxon>Bacteria</taxon>
        <taxon>Pseudomonadati</taxon>
        <taxon>Planctomycetota</taxon>
        <taxon>Planctomycetia</taxon>
        <taxon>Planctomycetales</taxon>
        <taxon>Planctomycetaceae</taxon>
        <taxon>Gimesia</taxon>
    </lineage>
</organism>
<dbReference type="AlphaFoldDB" id="A0A517PYQ7"/>
<sequence>MDTDKQARTSLLTEFRLRRWARMHYVSADQRKATWNPIVLDEMQNKDQEMHEAEENSMKARVSSMYVPLAPGIITRIDQSHEEAAAPHILKMQDRSSRNLQRVADQMLGE</sequence>
<protein>
    <submittedName>
        <fullName evidence="1">Uncharacterized protein</fullName>
    </submittedName>
</protein>
<name>A0A517PYQ7_9PLAN</name>
<dbReference type="RefSeq" id="WP_145193267.1">
    <property type="nucleotide sequence ID" value="NZ_CP036266.1"/>
</dbReference>
<evidence type="ECO:0000313" key="1">
    <source>
        <dbReference type="EMBL" id="QDT24516.1"/>
    </source>
</evidence>
<reference evidence="1 2" key="1">
    <citation type="submission" date="2019-02" db="EMBL/GenBank/DDBJ databases">
        <title>Deep-cultivation of Planctomycetes and their phenomic and genomic characterization uncovers novel biology.</title>
        <authorList>
            <person name="Wiegand S."/>
            <person name="Jogler M."/>
            <person name="Boedeker C."/>
            <person name="Pinto D."/>
            <person name="Vollmers J."/>
            <person name="Rivas-Marin E."/>
            <person name="Kohn T."/>
            <person name="Peeters S.H."/>
            <person name="Heuer A."/>
            <person name="Rast P."/>
            <person name="Oberbeckmann S."/>
            <person name="Bunk B."/>
            <person name="Jeske O."/>
            <person name="Meyerdierks A."/>
            <person name="Storesund J.E."/>
            <person name="Kallscheuer N."/>
            <person name="Luecker S."/>
            <person name="Lage O.M."/>
            <person name="Pohl T."/>
            <person name="Merkel B.J."/>
            <person name="Hornburger P."/>
            <person name="Mueller R.-W."/>
            <person name="Bruemmer F."/>
            <person name="Labrenz M."/>
            <person name="Spormann A.M."/>
            <person name="Op den Camp H."/>
            <person name="Overmann J."/>
            <person name="Amann R."/>
            <person name="Jetten M.S.M."/>
            <person name="Mascher T."/>
            <person name="Medema M.H."/>
            <person name="Devos D.P."/>
            <person name="Kaster A.-K."/>
            <person name="Ovreas L."/>
            <person name="Rohde M."/>
            <person name="Galperin M.Y."/>
            <person name="Jogler C."/>
        </authorList>
    </citation>
    <scope>NUCLEOTIDE SEQUENCE [LARGE SCALE GENOMIC DNA]</scope>
    <source>
        <strain evidence="1 2">HG66A1</strain>
    </source>
</reference>
<proteinExistence type="predicted"/>
<dbReference type="OrthoDB" id="287521at2"/>
<dbReference type="EMBL" id="CP036266">
    <property type="protein sequence ID" value="QDT24516.1"/>
    <property type="molecule type" value="Genomic_DNA"/>
</dbReference>
<dbReference type="Proteomes" id="UP000320421">
    <property type="component" value="Chromosome"/>
</dbReference>
<keyword evidence="2" id="KW-1185">Reference proteome</keyword>
<gene>
    <name evidence="1" type="ORF">HG66A1_63500</name>
</gene>